<dbReference type="Proteomes" id="UP000182444">
    <property type="component" value="Chromosome 1D"/>
</dbReference>
<gene>
    <name evidence="2" type="ORF">YALI1_D35624g</name>
</gene>
<keyword evidence="1" id="KW-0812">Transmembrane</keyword>
<name>A0A1D8NGD9_YARLL</name>
<keyword evidence="1" id="KW-0472">Membrane</keyword>
<protein>
    <submittedName>
        <fullName evidence="2">Uncharacterized protein</fullName>
    </submittedName>
</protein>
<organism evidence="2 3">
    <name type="scientific">Yarrowia lipolytica</name>
    <name type="common">Candida lipolytica</name>
    <dbReference type="NCBI Taxonomy" id="4952"/>
    <lineage>
        <taxon>Eukaryota</taxon>
        <taxon>Fungi</taxon>
        <taxon>Dikarya</taxon>
        <taxon>Ascomycota</taxon>
        <taxon>Saccharomycotina</taxon>
        <taxon>Dipodascomycetes</taxon>
        <taxon>Dipodascales</taxon>
        <taxon>Dipodascales incertae sedis</taxon>
        <taxon>Yarrowia</taxon>
    </lineage>
</organism>
<dbReference type="AlphaFoldDB" id="A0A1D8NGD9"/>
<keyword evidence="1" id="KW-1133">Transmembrane helix</keyword>
<dbReference type="GeneID" id="94583491"/>
<feature type="transmembrane region" description="Helical" evidence="1">
    <location>
        <begin position="12"/>
        <end position="33"/>
    </location>
</feature>
<dbReference type="EMBL" id="CP017556">
    <property type="protein sequence ID" value="AOW04709.1"/>
    <property type="molecule type" value="Genomic_DNA"/>
</dbReference>
<evidence type="ECO:0000313" key="2">
    <source>
        <dbReference type="EMBL" id="AOW04709.1"/>
    </source>
</evidence>
<evidence type="ECO:0000313" key="3">
    <source>
        <dbReference type="Proteomes" id="UP000182444"/>
    </source>
</evidence>
<reference evidence="2 3" key="1">
    <citation type="journal article" date="2016" name="PLoS ONE">
        <title>Sequence Assembly of Yarrowia lipolytica Strain W29/CLIB89 Shows Transposable Element Diversity.</title>
        <authorList>
            <person name="Magnan C."/>
            <person name="Yu J."/>
            <person name="Chang I."/>
            <person name="Jahn E."/>
            <person name="Kanomata Y."/>
            <person name="Wu J."/>
            <person name="Zeller M."/>
            <person name="Oakes M."/>
            <person name="Baldi P."/>
            <person name="Sandmeyer S."/>
        </authorList>
    </citation>
    <scope>NUCLEOTIDE SEQUENCE [LARGE SCALE GENOMIC DNA]</scope>
    <source>
        <strain evidence="3">CLIB89(W29)</strain>
    </source>
</reference>
<evidence type="ECO:0000256" key="1">
    <source>
        <dbReference type="SAM" id="Phobius"/>
    </source>
</evidence>
<dbReference type="VEuPathDB" id="FungiDB:YALI1_D35624g"/>
<dbReference type="RefSeq" id="XP_068138980.1">
    <property type="nucleotide sequence ID" value="XM_068282879.1"/>
</dbReference>
<accession>A0A1D8NGD9</accession>
<proteinExistence type="predicted"/>
<sequence length="83" mass="9548">MYLEQVRDTLFVDSGLLCPEWSIILIAGVYYILCIQCTNFSPVSSTLPYVIKWPLLYSHSSDPDQINFSRTFLSDLYAWFGGK</sequence>